<feature type="signal peptide" evidence="1">
    <location>
        <begin position="1"/>
        <end position="24"/>
    </location>
</feature>
<dbReference type="InterPro" id="IPR016980">
    <property type="entry name" value="S-AdoMet-dep_MeTrfase_Alr7345"/>
</dbReference>
<comment type="caution">
    <text evidence="2">The sequence shown here is derived from an EMBL/GenBank/DDBJ whole genome shotgun (WGS) entry which is preliminary data.</text>
</comment>
<name>A0ABT9H305_9GAMM</name>
<protein>
    <submittedName>
        <fullName evidence="2">Methyltransferase</fullName>
    </submittedName>
</protein>
<dbReference type="EMBL" id="JAUZVZ010000030">
    <property type="protein sequence ID" value="MDP4537686.1"/>
    <property type="molecule type" value="Genomic_DNA"/>
</dbReference>
<dbReference type="PIRSF" id="PIRSF031679">
    <property type="entry name" value="Mtase_Alr7345_prd"/>
    <property type="match status" value="1"/>
</dbReference>
<proteinExistence type="predicted"/>
<dbReference type="SUPFAM" id="SSF53335">
    <property type="entry name" value="S-adenosyl-L-methionine-dependent methyltransferases"/>
    <property type="match status" value="1"/>
</dbReference>
<dbReference type="InterPro" id="IPR029063">
    <property type="entry name" value="SAM-dependent_MTases_sf"/>
</dbReference>
<keyword evidence="1" id="KW-0732">Signal</keyword>
<evidence type="ECO:0000313" key="2">
    <source>
        <dbReference type="EMBL" id="MDP4537686.1"/>
    </source>
</evidence>
<keyword evidence="2" id="KW-0489">Methyltransferase</keyword>
<sequence length="274" mass="30334">MTLNLKRIVPVVLSTLLLSIPASAAESAIQAAVDHPSRSDVNKTRDRYRNPVETLSFFGVTPSSHVVEISPGAGWYTEILAPLLREDGQLYAAHFPASSSSDYAQRTLQAFKAKMAADEIYSNVKLTEFAAADGVEIAPANSADVVLTFRNLHNWYNQGQEAAMLTAFHHFYTALKPGGVLGVVEHRLPEDRLQTDWQASGYFPQSLAIELAERVGFELVATSEINSNPQDSADYPRGVWTLPPSLRLGEQDRDRYLAIGESDRMTLKFRKPQQ</sequence>
<organism evidence="2 3">
    <name type="scientific">Alkalimonas collagenimarina</name>
    <dbReference type="NCBI Taxonomy" id="400390"/>
    <lineage>
        <taxon>Bacteria</taxon>
        <taxon>Pseudomonadati</taxon>
        <taxon>Pseudomonadota</taxon>
        <taxon>Gammaproteobacteria</taxon>
        <taxon>Alkalimonas</taxon>
    </lineage>
</organism>
<reference evidence="2 3" key="1">
    <citation type="submission" date="2023-08" db="EMBL/GenBank/DDBJ databases">
        <authorList>
            <person name="Joshi A."/>
            <person name="Thite S."/>
        </authorList>
    </citation>
    <scope>NUCLEOTIDE SEQUENCE [LARGE SCALE GENOMIC DNA]</scope>
    <source>
        <strain evidence="2 3">AC40</strain>
    </source>
</reference>
<dbReference type="GO" id="GO:0032259">
    <property type="term" value="P:methylation"/>
    <property type="evidence" value="ECO:0007669"/>
    <property type="project" value="UniProtKB-KW"/>
</dbReference>
<dbReference type="Proteomes" id="UP001231616">
    <property type="component" value="Unassembled WGS sequence"/>
</dbReference>
<dbReference type="GO" id="GO:0008168">
    <property type="term" value="F:methyltransferase activity"/>
    <property type="evidence" value="ECO:0007669"/>
    <property type="project" value="UniProtKB-KW"/>
</dbReference>
<keyword evidence="2" id="KW-0808">Transferase</keyword>
<accession>A0ABT9H305</accession>
<evidence type="ECO:0000256" key="1">
    <source>
        <dbReference type="SAM" id="SignalP"/>
    </source>
</evidence>
<dbReference type="RefSeq" id="WP_305894936.1">
    <property type="nucleotide sequence ID" value="NZ_JAUZVZ010000030.1"/>
</dbReference>
<keyword evidence="3" id="KW-1185">Reference proteome</keyword>
<evidence type="ECO:0000313" key="3">
    <source>
        <dbReference type="Proteomes" id="UP001231616"/>
    </source>
</evidence>
<gene>
    <name evidence="2" type="ORF">Q3O60_15980</name>
</gene>
<dbReference type="Gene3D" id="3.40.50.150">
    <property type="entry name" value="Vaccinia Virus protein VP39"/>
    <property type="match status" value="1"/>
</dbReference>
<feature type="chain" id="PRO_5045290618" evidence="1">
    <location>
        <begin position="25"/>
        <end position="274"/>
    </location>
</feature>